<dbReference type="STRING" id="221109.gene:10735129"/>
<dbReference type="InterPro" id="IPR029061">
    <property type="entry name" value="THDP-binding"/>
</dbReference>
<dbReference type="eggNOG" id="COG1071">
    <property type="taxonomic scope" value="Bacteria"/>
</dbReference>
<accession>Q8CX87</accession>
<dbReference type="GO" id="GO:0009083">
    <property type="term" value="P:branched-chain amino acid catabolic process"/>
    <property type="evidence" value="ECO:0007669"/>
    <property type="project" value="TreeGrafter"/>
</dbReference>
<protein>
    <recommendedName>
        <fullName evidence="4 10">Pyruvate dehydrogenase E1 component subunit alpha</fullName>
        <ecNumber evidence="3 10">1.2.4.1</ecNumber>
    </recommendedName>
</protein>
<evidence type="ECO:0000256" key="9">
    <source>
        <dbReference type="ARBA" id="ARBA00051231"/>
    </source>
</evidence>
<sequence>MKRNMQEEFPMIRIMDQNGKITDTSYLEQIDKALVQQFYRQLICMRAFDQKAINLQRQGRIGTYPGFEGQEGAQVGSALALDEDDWMLPTYRDHAASITFGKSYTILSSWNGRVEGNLPPEGKNILPPSVPIATQLPLAAGIAMANKYKNSSQAVIAYFGDGATSEGDFHEGLNFASVFQAPVVFFNQNNQYAISTPISRQMNSETIVQKSVAYEIPGIRIDGNDIFAAYFETKKALERARNGEGPSLIEAVTWRYGAHTTADDPTKYRNQKEENEKHRQNDPITRLELFMKAYGFWDEAVVEQLKEEVKEEIDGAVKDLETMPPADVNDIYDYMFEKPTWTIEQQKEEYIKHLRGVK</sequence>
<keyword evidence="7 10" id="KW-0670">Pyruvate</keyword>
<comment type="subunit">
    <text evidence="2 10">Heterodimer of an alpha and a beta chain.</text>
</comment>
<dbReference type="CDD" id="cd02000">
    <property type="entry name" value="TPP_E1_PDC_ADC_BCADC"/>
    <property type="match status" value="1"/>
</dbReference>
<dbReference type="EMBL" id="BA000028">
    <property type="protein sequence ID" value="BAC14833.1"/>
    <property type="molecule type" value="Genomic_DNA"/>
</dbReference>
<name>Q8CX87_OCEIH</name>
<proteinExistence type="predicted"/>
<feature type="region of interest" description="Disordered" evidence="11">
    <location>
        <begin position="262"/>
        <end position="281"/>
    </location>
</feature>
<gene>
    <name evidence="13" type="ordered locus">OB2877</name>
</gene>
<comment type="function">
    <text evidence="8 10">The pyruvate dehydrogenase complex catalyzes the overall conversion of pyruvate to acetyl-CoA and CO(2). It contains multiple copies of three enzymatic components: pyruvate dehydrogenase (E1), dihydrolipoamide acetyltransferase (E2) and lipoamide dehydrogenase (E3).</text>
</comment>
<evidence type="ECO:0000313" key="13">
    <source>
        <dbReference type="EMBL" id="BAC14833.1"/>
    </source>
</evidence>
<dbReference type="KEGG" id="oih:OB2877"/>
<feature type="domain" description="Dehydrogenase E1 component" evidence="12">
    <location>
        <begin position="42"/>
        <end position="325"/>
    </location>
</feature>
<evidence type="ECO:0000256" key="6">
    <source>
        <dbReference type="ARBA" id="ARBA00023052"/>
    </source>
</evidence>
<dbReference type="EC" id="1.2.4.1" evidence="3 10"/>
<evidence type="ECO:0000256" key="8">
    <source>
        <dbReference type="ARBA" id="ARBA00025211"/>
    </source>
</evidence>
<dbReference type="InterPro" id="IPR001017">
    <property type="entry name" value="DH_E1"/>
</dbReference>
<dbReference type="Proteomes" id="UP000000822">
    <property type="component" value="Chromosome"/>
</dbReference>
<keyword evidence="5 10" id="KW-0560">Oxidoreductase</keyword>
<evidence type="ECO:0000256" key="1">
    <source>
        <dbReference type="ARBA" id="ARBA00001964"/>
    </source>
</evidence>
<dbReference type="SUPFAM" id="SSF52518">
    <property type="entry name" value="Thiamin diphosphate-binding fold (THDP-binding)"/>
    <property type="match status" value="1"/>
</dbReference>
<dbReference type="PANTHER" id="PTHR43380:SF1">
    <property type="entry name" value="2-OXOISOVALERATE DEHYDROGENASE SUBUNIT ALPHA, MITOCHONDRIAL"/>
    <property type="match status" value="1"/>
</dbReference>
<dbReference type="InterPro" id="IPR050771">
    <property type="entry name" value="Alpha-ketoacid_DH_E1_comp"/>
</dbReference>
<evidence type="ECO:0000256" key="10">
    <source>
        <dbReference type="RuleBase" id="RU366007"/>
    </source>
</evidence>
<reference evidence="13 14" key="2">
    <citation type="journal article" date="2002" name="Nucleic Acids Res.">
        <title>Genome sequence of Oceanobacillus iheyensis isolated from the Iheya Ridge and its unexpected adaptive capabilities to extreme environments.</title>
        <authorList>
            <person name="Takami H."/>
            <person name="Takaki Y."/>
            <person name="Uchiyama I."/>
        </authorList>
    </citation>
    <scope>NUCLEOTIDE SEQUENCE [LARGE SCALE GENOMIC DNA]</scope>
    <source>
        <strain evidence="14">DSM 14371 / CIP 107618 / JCM 11309 / KCTC 3954 / HTE831</strain>
    </source>
</reference>
<dbReference type="PANTHER" id="PTHR43380">
    <property type="entry name" value="2-OXOISOVALERATE DEHYDROGENASE SUBUNIT ALPHA, MITOCHONDRIAL"/>
    <property type="match status" value="1"/>
</dbReference>
<evidence type="ECO:0000259" key="12">
    <source>
        <dbReference type="Pfam" id="PF00676"/>
    </source>
</evidence>
<dbReference type="InterPro" id="IPR017596">
    <property type="entry name" value="PdhA/BkdA"/>
</dbReference>
<evidence type="ECO:0000256" key="5">
    <source>
        <dbReference type="ARBA" id="ARBA00023002"/>
    </source>
</evidence>
<organism evidence="13 14">
    <name type="scientific">Oceanobacillus iheyensis (strain DSM 14371 / CIP 107618 / JCM 11309 / KCTC 3954 / HTE831)</name>
    <dbReference type="NCBI Taxonomy" id="221109"/>
    <lineage>
        <taxon>Bacteria</taxon>
        <taxon>Bacillati</taxon>
        <taxon>Bacillota</taxon>
        <taxon>Bacilli</taxon>
        <taxon>Bacillales</taxon>
        <taxon>Bacillaceae</taxon>
        <taxon>Oceanobacillus</taxon>
    </lineage>
</organism>
<dbReference type="AlphaFoldDB" id="Q8CX87"/>
<evidence type="ECO:0000313" key="14">
    <source>
        <dbReference type="Proteomes" id="UP000000822"/>
    </source>
</evidence>
<dbReference type="HOGENOM" id="CLU_029393_1_0_9"/>
<reference evidence="13 14" key="1">
    <citation type="journal article" date="2001" name="FEMS Microbiol. Lett.">
        <title>Oceanobacillus iheyensis gen. nov., sp. nov., a deep-sea extremely halotolerant and alkaliphilic species isolated from a depth of 1050 m on the Iheya Ridge.</title>
        <authorList>
            <person name="Lu J."/>
            <person name="Nogi Y."/>
            <person name="Takami H."/>
        </authorList>
    </citation>
    <scope>NUCLEOTIDE SEQUENCE [LARGE SCALE GENOMIC DNA]</scope>
    <source>
        <strain evidence="14">DSM 14371 / CIP 107618 / JCM 11309 / KCTC 3954 / HTE831</strain>
    </source>
</reference>
<dbReference type="GO" id="GO:0004739">
    <property type="term" value="F:pyruvate dehydrogenase (acetyl-transferring) activity"/>
    <property type="evidence" value="ECO:0007669"/>
    <property type="project" value="UniProtKB-UniRule"/>
</dbReference>
<evidence type="ECO:0000256" key="11">
    <source>
        <dbReference type="SAM" id="MobiDB-lite"/>
    </source>
</evidence>
<dbReference type="Pfam" id="PF00676">
    <property type="entry name" value="E1_dh"/>
    <property type="match status" value="1"/>
</dbReference>
<comment type="cofactor">
    <cofactor evidence="1 10">
        <name>thiamine diphosphate</name>
        <dbReference type="ChEBI" id="CHEBI:58937"/>
    </cofactor>
</comment>
<keyword evidence="14" id="KW-1185">Reference proteome</keyword>
<dbReference type="PhylomeDB" id="Q8CX87"/>
<dbReference type="NCBIfam" id="TIGR03181">
    <property type="entry name" value="PDH_E1_alph_x"/>
    <property type="match status" value="1"/>
</dbReference>
<evidence type="ECO:0000256" key="7">
    <source>
        <dbReference type="ARBA" id="ARBA00023317"/>
    </source>
</evidence>
<evidence type="ECO:0000256" key="4">
    <source>
        <dbReference type="ARBA" id="ARBA00014159"/>
    </source>
</evidence>
<comment type="catalytic activity">
    <reaction evidence="9 10">
        <text>N(6)-[(R)-lipoyl]-L-lysyl-[protein] + pyruvate + H(+) = N(6)-[(R)-S(8)-acetyldihydrolipoyl]-L-lysyl-[protein] + CO2</text>
        <dbReference type="Rhea" id="RHEA:19189"/>
        <dbReference type="Rhea" id="RHEA-COMP:10474"/>
        <dbReference type="Rhea" id="RHEA-COMP:10478"/>
        <dbReference type="ChEBI" id="CHEBI:15361"/>
        <dbReference type="ChEBI" id="CHEBI:15378"/>
        <dbReference type="ChEBI" id="CHEBI:16526"/>
        <dbReference type="ChEBI" id="CHEBI:83099"/>
        <dbReference type="ChEBI" id="CHEBI:83111"/>
        <dbReference type="EC" id="1.2.4.1"/>
    </reaction>
</comment>
<dbReference type="Gene3D" id="3.40.50.970">
    <property type="match status" value="1"/>
</dbReference>
<keyword evidence="6 10" id="KW-0786">Thiamine pyrophosphate</keyword>
<evidence type="ECO:0000256" key="2">
    <source>
        <dbReference type="ARBA" id="ARBA00011870"/>
    </source>
</evidence>
<evidence type="ECO:0000256" key="3">
    <source>
        <dbReference type="ARBA" id="ARBA00012281"/>
    </source>
</evidence>